<dbReference type="Pfam" id="PF12412">
    <property type="entry name" value="DUF3667"/>
    <property type="match status" value="1"/>
</dbReference>
<keyword evidence="1" id="KW-0812">Transmembrane</keyword>
<name>A0A6M8HMW9_9PROT</name>
<gene>
    <name evidence="2" type="ORF">HN018_05990</name>
</gene>
<proteinExistence type="predicted"/>
<dbReference type="InterPro" id="IPR022134">
    <property type="entry name" value="DUF3667"/>
</dbReference>
<accession>A0A6M8HMW9</accession>
<keyword evidence="1" id="KW-0472">Membrane</keyword>
<evidence type="ECO:0000313" key="2">
    <source>
        <dbReference type="EMBL" id="QKE89656.1"/>
    </source>
</evidence>
<protein>
    <submittedName>
        <fullName evidence="2">DUF3667 domain-containing protein</fullName>
    </submittedName>
</protein>
<keyword evidence="3" id="KW-1185">Reference proteome</keyword>
<dbReference type="AlphaFoldDB" id="A0A6M8HMW9"/>
<evidence type="ECO:0000313" key="3">
    <source>
        <dbReference type="Proteomes" id="UP000500767"/>
    </source>
</evidence>
<dbReference type="Proteomes" id="UP000500767">
    <property type="component" value="Chromosome"/>
</dbReference>
<dbReference type="EMBL" id="CP053708">
    <property type="protein sequence ID" value="QKE89656.1"/>
    <property type="molecule type" value="Genomic_DNA"/>
</dbReference>
<evidence type="ECO:0000256" key="1">
    <source>
        <dbReference type="SAM" id="Phobius"/>
    </source>
</evidence>
<feature type="transmembrane region" description="Helical" evidence="1">
    <location>
        <begin position="220"/>
        <end position="241"/>
    </location>
</feature>
<feature type="transmembrane region" description="Helical" evidence="1">
    <location>
        <begin position="88"/>
        <end position="106"/>
    </location>
</feature>
<feature type="transmembrane region" description="Helical" evidence="1">
    <location>
        <begin position="253"/>
        <end position="277"/>
    </location>
</feature>
<reference evidence="2 3" key="1">
    <citation type="journal article" date="2014" name="World J. Microbiol. Biotechnol.">
        <title>Biodiversity and physiological characteristics of Antarctic and Arctic lichens-associated bacteria.</title>
        <authorList>
            <person name="Lee Y.M."/>
            <person name="Kim E.H."/>
            <person name="Lee H.K."/>
            <person name="Hong S.G."/>
        </authorList>
    </citation>
    <scope>NUCLEOTIDE SEQUENCE [LARGE SCALE GENOMIC DNA]</scope>
    <source>
        <strain evidence="2 3">PAMC 26569</strain>
    </source>
</reference>
<organism evidence="2 3">
    <name type="scientific">Lichenicola cladoniae</name>
    <dbReference type="NCBI Taxonomy" id="1484109"/>
    <lineage>
        <taxon>Bacteria</taxon>
        <taxon>Pseudomonadati</taxon>
        <taxon>Pseudomonadota</taxon>
        <taxon>Alphaproteobacteria</taxon>
        <taxon>Acetobacterales</taxon>
        <taxon>Acetobacteraceae</taxon>
        <taxon>Lichenicola</taxon>
    </lineage>
</organism>
<keyword evidence="1" id="KW-1133">Transmembrane helix</keyword>
<feature type="transmembrane region" description="Helical" evidence="1">
    <location>
        <begin position="166"/>
        <end position="184"/>
    </location>
</feature>
<feature type="transmembrane region" description="Helical" evidence="1">
    <location>
        <begin position="196"/>
        <end position="214"/>
    </location>
</feature>
<dbReference type="RefSeq" id="WP_172443460.1">
    <property type="nucleotide sequence ID" value="NZ_CP053708.1"/>
</dbReference>
<dbReference type="KEGG" id="lck:HN018_05990"/>
<sequence>MQDVEVHCDRSRACLNCGAALCGAWCHQCGQQAGLQHRSLMHLGAELFETLTHADSRFWRTLTRLVWHPALLTGDYLQGRRAREIPPLRLFLVMLFLLFSIGSLTHTEFSITTIHDKAGAQINRTIDSIMIGDHPQVTQWLHLHLHQAFDHPDGVMTVIREWSERFTILMLPIASCILWLLYLVPRRVSLYDHTIVSIHSLCFASLVIMTLFLLRETPIPFSSLLLLVLPVHLFLHMRGVYRSSVFGTLIRMALLAVGSTVAVMVLLLGLAVVGLQLGAHA</sequence>